<dbReference type="EMBL" id="AMZH03013560">
    <property type="protein sequence ID" value="RRT49069.1"/>
    <property type="molecule type" value="Genomic_DNA"/>
</dbReference>
<protein>
    <submittedName>
        <fullName evidence="2">Uncharacterized protein</fullName>
    </submittedName>
</protein>
<feature type="chain" id="PRO_5019356071" evidence="1">
    <location>
        <begin position="27"/>
        <end position="116"/>
    </location>
</feature>
<dbReference type="Proteomes" id="UP000287651">
    <property type="component" value="Unassembled WGS sequence"/>
</dbReference>
<proteinExistence type="predicted"/>
<name>A0A426YBH1_ENSVE</name>
<evidence type="ECO:0000313" key="2">
    <source>
        <dbReference type="EMBL" id="RRT49069.1"/>
    </source>
</evidence>
<comment type="caution">
    <text evidence="2">The sequence shown here is derived from an EMBL/GenBank/DDBJ whole genome shotgun (WGS) entry which is preliminary data.</text>
</comment>
<evidence type="ECO:0000313" key="3">
    <source>
        <dbReference type="Proteomes" id="UP000287651"/>
    </source>
</evidence>
<gene>
    <name evidence="2" type="ORF">B296_00038264</name>
</gene>
<keyword evidence="1" id="KW-0732">Signal</keyword>
<feature type="signal peptide" evidence="1">
    <location>
        <begin position="1"/>
        <end position="26"/>
    </location>
</feature>
<reference evidence="2 3" key="1">
    <citation type="journal article" date="2014" name="Agronomy (Basel)">
        <title>A Draft Genome Sequence for Ensete ventricosum, the Drought-Tolerant Tree Against Hunger.</title>
        <authorList>
            <person name="Harrison J."/>
            <person name="Moore K.A."/>
            <person name="Paszkiewicz K."/>
            <person name="Jones T."/>
            <person name="Grant M."/>
            <person name="Ambacheew D."/>
            <person name="Muzemil S."/>
            <person name="Studholme D.J."/>
        </authorList>
    </citation>
    <scope>NUCLEOTIDE SEQUENCE [LARGE SCALE GENOMIC DNA]</scope>
</reference>
<evidence type="ECO:0000256" key="1">
    <source>
        <dbReference type="SAM" id="SignalP"/>
    </source>
</evidence>
<accession>A0A426YBH1</accession>
<dbReference type="AlphaFoldDB" id="A0A426YBH1"/>
<sequence>MCVPGCSCSNMHLVMLLLGGSHGVLHEGLVGVGCTQCGHFDDQVSASTEMVLSVSPISDNANNAVRSFPVRGQLTTGMCRVTNLGSTQYQVARHNLPRMYSAIVQLRDSFLVYKSS</sequence>
<organism evidence="2 3">
    <name type="scientific">Ensete ventricosum</name>
    <name type="common">Abyssinian banana</name>
    <name type="synonym">Musa ensete</name>
    <dbReference type="NCBI Taxonomy" id="4639"/>
    <lineage>
        <taxon>Eukaryota</taxon>
        <taxon>Viridiplantae</taxon>
        <taxon>Streptophyta</taxon>
        <taxon>Embryophyta</taxon>
        <taxon>Tracheophyta</taxon>
        <taxon>Spermatophyta</taxon>
        <taxon>Magnoliopsida</taxon>
        <taxon>Liliopsida</taxon>
        <taxon>Zingiberales</taxon>
        <taxon>Musaceae</taxon>
        <taxon>Ensete</taxon>
    </lineage>
</organism>